<evidence type="ECO:0000313" key="2">
    <source>
        <dbReference type="Proteomes" id="UP001216558"/>
    </source>
</evidence>
<reference evidence="1 2" key="1">
    <citation type="submission" date="2022-10" db="EMBL/GenBank/DDBJ databases">
        <title>Erythrobacter sp. sf7 Genome sequencing.</title>
        <authorList>
            <person name="Park S."/>
        </authorList>
    </citation>
    <scope>NUCLEOTIDE SEQUENCE [LARGE SCALE GENOMIC DNA]</scope>
    <source>
        <strain evidence="2">sf7</strain>
    </source>
</reference>
<sequence>MQVHPAIEMLRSKGAPQPRTDAALSAWRALPDVAQVLEELAAYGAGAPLSGLSRLSECIGAEARARGFAAGFLVPLMAAQRAEPLAQPRLGCSAATGIDRIRLGESGRAALTLAVFGRRSTVVPRSVLFEDCEAFEIVLAGRGQAICYRHGRGTIEHTKLDCSPGTRIVRTGIGDARQIIAVTRPLLVLQLTREAADPQPSREHALPDGGLIKTISACKRHSQRMVALGVLGALAHRPALDAIEQLALDGAEQRDLRWEAVRQLIGLDPARGCAVLTRLSERPADSLCEPAAKLHRQLLVSYPALAALEPA</sequence>
<proteinExistence type="predicted"/>
<keyword evidence="2" id="KW-1185">Reference proteome</keyword>
<gene>
    <name evidence="1" type="ORF">OIK40_10505</name>
</gene>
<dbReference type="EMBL" id="JAQQXQ010000007">
    <property type="protein sequence ID" value="MDC8755069.1"/>
    <property type="molecule type" value="Genomic_DNA"/>
</dbReference>
<dbReference type="Proteomes" id="UP001216558">
    <property type="component" value="Unassembled WGS sequence"/>
</dbReference>
<organism evidence="1 2">
    <name type="scientific">Erythrobacter fulvus</name>
    <dbReference type="NCBI Taxonomy" id="2987523"/>
    <lineage>
        <taxon>Bacteria</taxon>
        <taxon>Pseudomonadati</taxon>
        <taxon>Pseudomonadota</taxon>
        <taxon>Alphaproteobacteria</taxon>
        <taxon>Sphingomonadales</taxon>
        <taxon>Erythrobacteraceae</taxon>
        <taxon>Erythrobacter/Porphyrobacter group</taxon>
        <taxon>Erythrobacter</taxon>
    </lineage>
</organism>
<protein>
    <submittedName>
        <fullName evidence="1">Uncharacterized protein</fullName>
    </submittedName>
</protein>
<comment type="caution">
    <text evidence="1">The sequence shown here is derived from an EMBL/GenBank/DDBJ whole genome shotgun (WGS) entry which is preliminary data.</text>
</comment>
<evidence type="ECO:0000313" key="1">
    <source>
        <dbReference type="EMBL" id="MDC8755069.1"/>
    </source>
</evidence>
<name>A0ABT5JRB0_9SPHN</name>
<accession>A0ABT5JRB0</accession>